<comment type="subcellular location">
    <subcellularLocation>
        <location evidence="1 9">Secreted</location>
    </subcellularLocation>
</comment>
<dbReference type="Gene3D" id="2.40.128.30">
    <property type="entry name" value="Avidin-like"/>
    <property type="match status" value="1"/>
</dbReference>
<evidence type="ECO:0000256" key="2">
    <source>
        <dbReference type="ARBA" id="ARBA00006297"/>
    </source>
</evidence>
<name>A0A7L0XJN2_TYRSA</name>
<evidence type="ECO:0000256" key="6">
    <source>
        <dbReference type="ARBA" id="ARBA00023180"/>
    </source>
</evidence>
<comment type="subunit">
    <text evidence="9">Homotetramer.</text>
</comment>
<dbReference type="GO" id="GO:0005576">
    <property type="term" value="C:extracellular region"/>
    <property type="evidence" value="ECO:0007669"/>
    <property type="project" value="UniProtKB-SubCell"/>
</dbReference>
<keyword evidence="7 9" id="KW-0092">Biotin</keyword>
<keyword evidence="5 8" id="KW-1015">Disulfide bond</keyword>
<dbReference type="Proteomes" id="UP000537779">
    <property type="component" value="Unassembled WGS sequence"/>
</dbReference>
<evidence type="ECO:0000256" key="5">
    <source>
        <dbReference type="ARBA" id="ARBA00023157"/>
    </source>
</evidence>
<organism evidence="10 11">
    <name type="scientific">Tyrannus savana</name>
    <name type="common">Fork-tailed flycatcher</name>
    <name type="synonym">Muscivora tyrannus</name>
    <dbReference type="NCBI Taxonomy" id="137541"/>
    <lineage>
        <taxon>Eukaryota</taxon>
        <taxon>Metazoa</taxon>
        <taxon>Chordata</taxon>
        <taxon>Craniata</taxon>
        <taxon>Vertebrata</taxon>
        <taxon>Euteleostomi</taxon>
        <taxon>Archelosauria</taxon>
        <taxon>Archosauria</taxon>
        <taxon>Dinosauria</taxon>
        <taxon>Saurischia</taxon>
        <taxon>Theropoda</taxon>
        <taxon>Coelurosauria</taxon>
        <taxon>Aves</taxon>
        <taxon>Neognathae</taxon>
        <taxon>Neoaves</taxon>
        <taxon>Telluraves</taxon>
        <taxon>Australaves</taxon>
        <taxon>Passeriformes</taxon>
        <taxon>Tyrannidae</taxon>
        <taxon>Tyrannus</taxon>
    </lineage>
</organism>
<proteinExistence type="inferred from homology"/>
<evidence type="ECO:0000256" key="4">
    <source>
        <dbReference type="ARBA" id="ARBA00022729"/>
    </source>
</evidence>
<evidence type="ECO:0000256" key="3">
    <source>
        <dbReference type="ARBA" id="ARBA00022525"/>
    </source>
</evidence>
<evidence type="ECO:0000256" key="9">
    <source>
        <dbReference type="RuleBase" id="RU369114"/>
    </source>
</evidence>
<dbReference type="AlphaFoldDB" id="A0A7L0XJN2"/>
<comment type="caution">
    <text evidence="10">The sequence shown here is derived from an EMBL/GenBank/DDBJ whole genome shotgun (WGS) entry which is preliminary data.</text>
</comment>
<accession>A0A7L0XJN2</accession>
<comment type="similarity">
    <text evidence="2 9">Belongs to the avidin/streptavidin family.</text>
</comment>
<evidence type="ECO:0000256" key="8">
    <source>
        <dbReference type="PIRSR" id="PIRSR605468-51"/>
    </source>
</evidence>
<dbReference type="EMBL" id="VXAW01007530">
    <property type="protein sequence ID" value="NXM03609.1"/>
    <property type="molecule type" value="Genomic_DNA"/>
</dbReference>
<gene>
    <name evidence="10" type="primary">Avd_2</name>
    <name evidence="10" type="ORF">TYRSAV_R10804</name>
</gene>
<sequence length="112" mass="12469">PCNLTGWWENDLGSRMHVLEVDGEGNFSGEYHTAVSSADKPIQPSPFVGSQHLDEDGQCTFGFTVNWKKFSDSTAVFVGQCFAGDKGDEVLQTSWLLREKVDSLHSDWKATR</sequence>
<feature type="non-terminal residue" evidence="10">
    <location>
        <position position="1"/>
    </location>
</feature>
<dbReference type="PANTHER" id="PTHR34399">
    <property type="entry name" value="AVIDIN-RELATED"/>
    <property type="match status" value="1"/>
</dbReference>
<protein>
    <recommendedName>
        <fullName evidence="9">Avidin</fullName>
    </recommendedName>
</protein>
<keyword evidence="4 9" id="KW-0732">Signal</keyword>
<keyword evidence="3 9" id="KW-0964">Secreted</keyword>
<dbReference type="InterPro" id="IPR005469">
    <property type="entry name" value="Avidin"/>
</dbReference>
<dbReference type="PROSITE" id="PS51326">
    <property type="entry name" value="AVIDIN_2"/>
    <property type="match status" value="1"/>
</dbReference>
<dbReference type="SUPFAM" id="SSF50876">
    <property type="entry name" value="Avidin/streptavidin"/>
    <property type="match status" value="1"/>
</dbReference>
<dbReference type="InterPro" id="IPR005468">
    <property type="entry name" value="Avidin/str"/>
</dbReference>
<keyword evidence="6 9" id="KW-0325">Glycoprotein</keyword>
<reference evidence="10 11" key="1">
    <citation type="submission" date="2019-09" db="EMBL/GenBank/DDBJ databases">
        <title>Bird 10,000 Genomes (B10K) Project - Family phase.</title>
        <authorList>
            <person name="Zhang G."/>
        </authorList>
    </citation>
    <scope>NUCLEOTIDE SEQUENCE [LARGE SCALE GENOMIC DNA]</scope>
    <source>
        <strain evidence="10">B10K-DU-001-37</strain>
        <tissue evidence="10">Muscle</tissue>
    </source>
</reference>
<dbReference type="GO" id="GO:0009374">
    <property type="term" value="F:biotin binding"/>
    <property type="evidence" value="ECO:0007669"/>
    <property type="project" value="UniProtKB-UniRule"/>
</dbReference>
<dbReference type="PRINTS" id="PR00709">
    <property type="entry name" value="AVIDIN"/>
</dbReference>
<feature type="disulfide bond" evidence="8">
    <location>
        <begin position="2"/>
        <end position="81"/>
    </location>
</feature>
<evidence type="ECO:0000256" key="1">
    <source>
        <dbReference type="ARBA" id="ARBA00004613"/>
    </source>
</evidence>
<dbReference type="InterPro" id="IPR051764">
    <property type="entry name" value="Avidin/Streptavidin-rel"/>
</dbReference>
<evidence type="ECO:0000256" key="7">
    <source>
        <dbReference type="ARBA" id="ARBA00023267"/>
    </source>
</evidence>
<evidence type="ECO:0000313" key="11">
    <source>
        <dbReference type="Proteomes" id="UP000537779"/>
    </source>
</evidence>
<dbReference type="Pfam" id="PF01382">
    <property type="entry name" value="Avidin"/>
    <property type="match status" value="1"/>
</dbReference>
<dbReference type="InterPro" id="IPR036896">
    <property type="entry name" value="Avidin-like_sf"/>
</dbReference>
<dbReference type="PANTHER" id="PTHR34399:SF3">
    <property type="entry name" value="AVID PROTEIN-RELATED"/>
    <property type="match status" value="1"/>
</dbReference>
<comment type="function">
    <text evidence="9">Forms a strong non-covalent specific complex with biotin.</text>
</comment>
<evidence type="ECO:0000313" key="10">
    <source>
        <dbReference type="EMBL" id="NXM03609.1"/>
    </source>
</evidence>
<keyword evidence="11" id="KW-1185">Reference proteome</keyword>
<feature type="non-terminal residue" evidence="10">
    <location>
        <position position="112"/>
    </location>
</feature>